<gene>
    <name evidence="4" type="ORF">Pta02_36910</name>
</gene>
<name>A0A8J3SZR8_9ACTN</name>
<dbReference type="SUPFAM" id="SSF46785">
    <property type="entry name" value="Winged helix' DNA-binding domain"/>
    <property type="match status" value="1"/>
</dbReference>
<evidence type="ECO:0000313" key="4">
    <source>
        <dbReference type="EMBL" id="GII01683.1"/>
    </source>
</evidence>
<reference evidence="4" key="1">
    <citation type="submission" date="2021-01" db="EMBL/GenBank/DDBJ databases">
        <title>Whole genome shotgun sequence of Planobispora takensis NBRC 109077.</title>
        <authorList>
            <person name="Komaki H."/>
            <person name="Tamura T."/>
        </authorList>
    </citation>
    <scope>NUCLEOTIDE SEQUENCE</scope>
    <source>
        <strain evidence="4">NBRC 109077</strain>
    </source>
</reference>
<dbReference type="CDD" id="cd24076">
    <property type="entry name" value="ASKHA_ATPase_ROK_BsXylR-like"/>
    <property type="match status" value="1"/>
</dbReference>
<accession>A0A8J3SZR8</accession>
<dbReference type="InterPro" id="IPR043129">
    <property type="entry name" value="ATPase_NBD"/>
</dbReference>
<comment type="caution">
    <text evidence="4">The sequence shown here is derived from an EMBL/GenBank/DDBJ whole genome shotgun (WGS) entry which is preliminary data.</text>
</comment>
<sequence length="421" mass="42675">MTQAVRHDSMRARNLGLVLGEVRRSGPVTRAALAEITGLTKTTVSKMVGDLLDAGMVTETGTLRDGERGRPGTAVSLSGGRVAALGLEINVDYLSACVVDLALTVRLRYTQAVDNRAASPVETLARLQKLIHRAVDEARAAGLVIAGSTLAVPGPVNGGLLHSAPNLGWHDVRVGDLLETGGEPPGVEVENEANLAALGELWFGTGHGDFLHVSGEIGIGAGLVVGGALFRGARGLAGELGHVVVSPDGPACRCGGRGCLEQYAGQEALLRAAGLPAPAPRTAPEATSPDDAVATSGTPAAPGGVAELVGRLRDGDGPALEACARAGRALGIALTSATHLLDPGTIVLGGVFAPLFPWISGPVRDTMTGRLTAMRHAVPEIAVSRLGADAATLGAAGQVIHRVIADPGLHLAAARAVPAPR</sequence>
<dbReference type="InterPro" id="IPR000835">
    <property type="entry name" value="HTH_MarR-typ"/>
</dbReference>
<dbReference type="InterPro" id="IPR036388">
    <property type="entry name" value="WH-like_DNA-bd_sf"/>
</dbReference>
<feature type="region of interest" description="Disordered" evidence="2">
    <location>
        <begin position="277"/>
        <end position="300"/>
    </location>
</feature>
<dbReference type="PANTHER" id="PTHR18964:SF149">
    <property type="entry name" value="BIFUNCTIONAL UDP-N-ACETYLGLUCOSAMINE 2-EPIMERASE_N-ACETYLMANNOSAMINE KINASE"/>
    <property type="match status" value="1"/>
</dbReference>
<keyword evidence="4" id="KW-0808">Transferase</keyword>
<feature type="compositionally biased region" description="Low complexity" evidence="2">
    <location>
        <begin position="277"/>
        <end position="289"/>
    </location>
</feature>
<keyword evidence="5" id="KW-1185">Reference proteome</keyword>
<dbReference type="InterPro" id="IPR000600">
    <property type="entry name" value="ROK"/>
</dbReference>
<dbReference type="Gene3D" id="1.10.10.10">
    <property type="entry name" value="Winged helix-like DNA-binding domain superfamily/Winged helix DNA-binding domain"/>
    <property type="match status" value="1"/>
</dbReference>
<dbReference type="Gene3D" id="3.30.420.40">
    <property type="match status" value="2"/>
</dbReference>
<dbReference type="EMBL" id="BOOK01000027">
    <property type="protein sequence ID" value="GII01683.1"/>
    <property type="molecule type" value="Genomic_DNA"/>
</dbReference>
<dbReference type="RefSeq" id="WP_203876060.1">
    <property type="nucleotide sequence ID" value="NZ_BOOK01000027.1"/>
</dbReference>
<dbReference type="PANTHER" id="PTHR18964">
    <property type="entry name" value="ROK (REPRESSOR, ORF, KINASE) FAMILY"/>
    <property type="match status" value="1"/>
</dbReference>
<dbReference type="Pfam" id="PF00480">
    <property type="entry name" value="ROK"/>
    <property type="match status" value="1"/>
</dbReference>
<dbReference type="AlphaFoldDB" id="A0A8J3SZR8"/>
<dbReference type="GO" id="GO:0016301">
    <property type="term" value="F:kinase activity"/>
    <property type="evidence" value="ECO:0007669"/>
    <property type="project" value="UniProtKB-KW"/>
</dbReference>
<evidence type="ECO:0000256" key="2">
    <source>
        <dbReference type="SAM" id="MobiDB-lite"/>
    </source>
</evidence>
<dbReference type="GO" id="GO:0003700">
    <property type="term" value="F:DNA-binding transcription factor activity"/>
    <property type="evidence" value="ECO:0007669"/>
    <property type="project" value="InterPro"/>
</dbReference>
<dbReference type="Proteomes" id="UP000634476">
    <property type="component" value="Unassembled WGS sequence"/>
</dbReference>
<feature type="domain" description="HTH marR-type" evidence="3">
    <location>
        <begin position="17"/>
        <end position="63"/>
    </location>
</feature>
<dbReference type="Pfam" id="PF12802">
    <property type="entry name" value="MarR_2"/>
    <property type="match status" value="1"/>
</dbReference>
<dbReference type="SUPFAM" id="SSF53067">
    <property type="entry name" value="Actin-like ATPase domain"/>
    <property type="match status" value="1"/>
</dbReference>
<protein>
    <submittedName>
        <fullName evidence="4">Sugar kinase</fullName>
    </submittedName>
</protein>
<organism evidence="4 5">
    <name type="scientific">Planobispora takensis</name>
    <dbReference type="NCBI Taxonomy" id="1367882"/>
    <lineage>
        <taxon>Bacteria</taxon>
        <taxon>Bacillati</taxon>
        <taxon>Actinomycetota</taxon>
        <taxon>Actinomycetes</taxon>
        <taxon>Streptosporangiales</taxon>
        <taxon>Streptosporangiaceae</taxon>
        <taxon>Planobispora</taxon>
    </lineage>
</organism>
<keyword evidence="4" id="KW-0418">Kinase</keyword>
<dbReference type="InterPro" id="IPR036390">
    <property type="entry name" value="WH_DNA-bd_sf"/>
</dbReference>
<evidence type="ECO:0000256" key="1">
    <source>
        <dbReference type="ARBA" id="ARBA00006479"/>
    </source>
</evidence>
<evidence type="ECO:0000259" key="3">
    <source>
        <dbReference type="Pfam" id="PF12802"/>
    </source>
</evidence>
<evidence type="ECO:0000313" key="5">
    <source>
        <dbReference type="Proteomes" id="UP000634476"/>
    </source>
</evidence>
<proteinExistence type="inferred from homology"/>
<comment type="similarity">
    <text evidence="1">Belongs to the ROK (NagC/XylR) family.</text>
</comment>